<sequence length="73" mass="8437">MIAMLDDYFTNKTISREEIEEMMEQENFAQLVGNYQLRGAKKMINELNLTFSLNAIFFVISAVVLLVMILSEL</sequence>
<dbReference type="Proteomes" id="UP000509791">
    <property type="component" value="Chromosome"/>
</dbReference>
<keyword evidence="1" id="KW-1133">Transmembrane helix</keyword>
<evidence type="ECO:0000313" key="3">
    <source>
        <dbReference type="Proteomes" id="UP000509791"/>
    </source>
</evidence>
<feature type="transmembrane region" description="Helical" evidence="1">
    <location>
        <begin position="47"/>
        <end position="70"/>
    </location>
</feature>
<keyword evidence="1" id="KW-0472">Membrane</keyword>
<protein>
    <submittedName>
        <fullName evidence="2">Uncharacterized protein</fullName>
    </submittedName>
</protein>
<organism evidence="2 3">
    <name type="scientific">Streptococcus thermophilus</name>
    <dbReference type="NCBI Taxonomy" id="1308"/>
    <lineage>
        <taxon>Bacteria</taxon>
        <taxon>Bacillati</taxon>
        <taxon>Bacillota</taxon>
        <taxon>Bacilli</taxon>
        <taxon>Lactobacillales</taxon>
        <taxon>Streptococcaceae</taxon>
        <taxon>Streptococcus</taxon>
    </lineage>
</organism>
<dbReference type="EMBL" id="LR822027">
    <property type="protein sequence ID" value="CAD0153508.1"/>
    <property type="molecule type" value="Genomic_DNA"/>
</dbReference>
<keyword evidence="1" id="KW-0812">Transmembrane</keyword>
<proteinExistence type="predicted"/>
<accession>A0A8D6UD33</accession>
<name>A0A8D6UD33_STRTR</name>
<evidence type="ECO:0000313" key="2">
    <source>
        <dbReference type="EMBL" id="CAD0153508.1"/>
    </source>
</evidence>
<evidence type="ECO:0000256" key="1">
    <source>
        <dbReference type="SAM" id="Phobius"/>
    </source>
</evidence>
<gene>
    <name evidence="2" type="ORF">STHERMO_2229</name>
</gene>
<reference evidence="2 3" key="1">
    <citation type="submission" date="2020-06" db="EMBL/GenBank/DDBJ databases">
        <authorList>
            <person name="Chuat V."/>
        </authorList>
    </citation>
    <scope>NUCLEOTIDE SEQUENCE [LARGE SCALE GENOMIC DNA]</scope>
    <source>
        <strain evidence="2">STH_CIRM_998</strain>
    </source>
</reference>
<dbReference type="AlphaFoldDB" id="A0A8D6UD33"/>